<organism evidence="3 4">
    <name type="scientific">Leucothrix arctica</name>
    <dbReference type="NCBI Taxonomy" id="1481894"/>
    <lineage>
        <taxon>Bacteria</taxon>
        <taxon>Pseudomonadati</taxon>
        <taxon>Pseudomonadota</taxon>
        <taxon>Gammaproteobacteria</taxon>
        <taxon>Thiotrichales</taxon>
        <taxon>Thiotrichaceae</taxon>
        <taxon>Leucothrix</taxon>
    </lineage>
</organism>
<evidence type="ECO:0000313" key="3">
    <source>
        <dbReference type="EMBL" id="PWQ98368.1"/>
    </source>
</evidence>
<gene>
    <name evidence="3" type="ORF">DKT75_04375</name>
</gene>
<dbReference type="Pfam" id="PF11329">
    <property type="entry name" value="DUF3131"/>
    <property type="match status" value="1"/>
</dbReference>
<accession>A0A317CII0</accession>
<sequence>MSLKTNIIRARGHIVFILALLTAFGIVITMENMNFDNRVASRSAVKNEVEIEIPKQRAITAEEREWANIAWKYFENNTIEETGMVNSANQYNASTLWDTSSYLMGLISAYRLDIIPKEEFSQRTRKLLTSLAELPLYDGKLPNKSYNTISLAMVDYTNKPTPKGIGWSAIDIGRLMVPINILVWQYPEFHQEVQSVVDKWDLAAMVDKGSLFGALREKNKTTMLQEGRLGYEEYAAKSMQLMGYDVNEALDYQSWLKYINIYGIDIATDSRRPEEFTAHNYVVSEPYILDGLEFGWDQISKQFANRVYAVQEARYKDTGILTAVSEDNIDQAPYFVYNTVFTDGKEWNTITEDGKDASEFKSLSTKAAFGWHALYETDYTKKLMAVASTLHDVDKGWYSGRYEKSGKPNKALTANTNGIILESIAYKALGPLIKSKPTLAQK</sequence>
<dbReference type="OrthoDB" id="9147113at2"/>
<reference evidence="3 4" key="1">
    <citation type="submission" date="2018-05" db="EMBL/GenBank/DDBJ databases">
        <title>Leucothrix arctica sp. nov., isolated from Arctic seawater.</title>
        <authorList>
            <person name="Choi A."/>
            <person name="Baek K."/>
        </authorList>
    </citation>
    <scope>NUCLEOTIDE SEQUENCE [LARGE SCALE GENOMIC DNA]</scope>
    <source>
        <strain evidence="3 4">IMCC9719</strain>
    </source>
</reference>
<dbReference type="AlphaFoldDB" id="A0A317CII0"/>
<keyword evidence="1" id="KW-0812">Transmembrane</keyword>
<evidence type="ECO:0000256" key="1">
    <source>
        <dbReference type="SAM" id="Phobius"/>
    </source>
</evidence>
<proteinExistence type="predicted"/>
<dbReference type="Gene3D" id="1.50.10.140">
    <property type="match status" value="1"/>
</dbReference>
<dbReference type="RefSeq" id="WP_109822209.1">
    <property type="nucleotide sequence ID" value="NZ_QGKL01000012.1"/>
</dbReference>
<keyword evidence="1" id="KW-0472">Membrane</keyword>
<protein>
    <recommendedName>
        <fullName evidence="2">DUF3131 domain-containing protein</fullName>
    </recommendedName>
</protein>
<feature type="domain" description="DUF3131" evidence="2">
    <location>
        <begin position="65"/>
        <end position="429"/>
    </location>
</feature>
<keyword evidence="1" id="KW-1133">Transmembrane helix</keyword>
<evidence type="ECO:0000259" key="2">
    <source>
        <dbReference type="Pfam" id="PF11329"/>
    </source>
</evidence>
<name>A0A317CII0_9GAMM</name>
<feature type="transmembrane region" description="Helical" evidence="1">
    <location>
        <begin position="12"/>
        <end position="30"/>
    </location>
</feature>
<keyword evidence="4" id="KW-1185">Reference proteome</keyword>
<comment type="caution">
    <text evidence="3">The sequence shown here is derived from an EMBL/GenBank/DDBJ whole genome shotgun (WGS) entry which is preliminary data.</text>
</comment>
<dbReference type="EMBL" id="QGKL01000012">
    <property type="protein sequence ID" value="PWQ98368.1"/>
    <property type="molecule type" value="Genomic_DNA"/>
</dbReference>
<dbReference type="InterPro" id="IPR021478">
    <property type="entry name" value="DUF3131"/>
</dbReference>
<evidence type="ECO:0000313" key="4">
    <source>
        <dbReference type="Proteomes" id="UP000245506"/>
    </source>
</evidence>
<dbReference type="Proteomes" id="UP000245506">
    <property type="component" value="Unassembled WGS sequence"/>
</dbReference>